<accession>A0A1R1S6B5</accession>
<organism evidence="9 10">
    <name type="scientific">Streptomyces sparsogenes DSM 40356</name>
    <dbReference type="NCBI Taxonomy" id="1331668"/>
    <lineage>
        <taxon>Bacteria</taxon>
        <taxon>Bacillati</taxon>
        <taxon>Actinomycetota</taxon>
        <taxon>Actinomycetes</taxon>
        <taxon>Kitasatosporales</taxon>
        <taxon>Streptomycetaceae</taxon>
        <taxon>Streptomyces</taxon>
    </lineage>
</organism>
<protein>
    <recommendedName>
        <fullName evidence="8">RDD domain-containing protein</fullName>
    </recommendedName>
</protein>
<evidence type="ECO:0000256" key="7">
    <source>
        <dbReference type="SAM" id="Phobius"/>
    </source>
</evidence>
<dbReference type="PANTHER" id="PTHR36115:SF4">
    <property type="entry name" value="MEMBRANE PROTEIN"/>
    <property type="match status" value="1"/>
</dbReference>
<dbReference type="STRING" id="67365.GCA_001704635_05039"/>
<dbReference type="GeneID" id="96742660"/>
<evidence type="ECO:0000256" key="1">
    <source>
        <dbReference type="ARBA" id="ARBA00004651"/>
    </source>
</evidence>
<dbReference type="GO" id="GO:0005886">
    <property type="term" value="C:plasma membrane"/>
    <property type="evidence" value="ECO:0007669"/>
    <property type="project" value="UniProtKB-SubCell"/>
</dbReference>
<evidence type="ECO:0000256" key="6">
    <source>
        <dbReference type="SAM" id="MobiDB-lite"/>
    </source>
</evidence>
<dbReference type="PANTHER" id="PTHR36115">
    <property type="entry name" value="PROLINE-RICH ANTIGEN HOMOLOG-RELATED"/>
    <property type="match status" value="1"/>
</dbReference>
<feature type="region of interest" description="Disordered" evidence="6">
    <location>
        <begin position="1"/>
        <end position="22"/>
    </location>
</feature>
<comment type="subcellular location">
    <subcellularLocation>
        <location evidence="1">Cell membrane</location>
        <topology evidence="1">Multi-pass membrane protein</topology>
    </subcellularLocation>
</comment>
<proteinExistence type="predicted"/>
<dbReference type="InterPro" id="IPR010432">
    <property type="entry name" value="RDD"/>
</dbReference>
<reference evidence="9 10" key="1">
    <citation type="submission" date="2013-05" db="EMBL/GenBank/DDBJ databases">
        <title>Genome sequence of Streptomyces sparsogenes DSM 40356.</title>
        <authorList>
            <person name="Coyne S."/>
            <person name="Seebeck F.P."/>
        </authorList>
    </citation>
    <scope>NUCLEOTIDE SEQUENCE [LARGE SCALE GENOMIC DNA]</scope>
    <source>
        <strain evidence="9 10">DSM 40356</strain>
    </source>
</reference>
<dbReference type="Proteomes" id="UP000186168">
    <property type="component" value="Unassembled WGS sequence"/>
</dbReference>
<dbReference type="InterPro" id="IPR051791">
    <property type="entry name" value="Pra-immunoreactive"/>
</dbReference>
<evidence type="ECO:0000313" key="9">
    <source>
        <dbReference type="EMBL" id="OMI33807.1"/>
    </source>
</evidence>
<evidence type="ECO:0000259" key="8">
    <source>
        <dbReference type="Pfam" id="PF06271"/>
    </source>
</evidence>
<feature type="transmembrane region" description="Helical" evidence="7">
    <location>
        <begin position="35"/>
        <end position="55"/>
    </location>
</feature>
<comment type="caution">
    <text evidence="9">The sequence shown here is derived from an EMBL/GenBank/DDBJ whole genome shotgun (WGS) entry which is preliminary data.</text>
</comment>
<name>A0A1R1S6B5_9ACTN</name>
<dbReference type="EMBL" id="ASQP01000509">
    <property type="protein sequence ID" value="OMI33807.1"/>
    <property type="molecule type" value="Genomic_DNA"/>
</dbReference>
<gene>
    <name evidence="9" type="ORF">SPAR_39600</name>
</gene>
<keyword evidence="3 7" id="KW-0812">Transmembrane</keyword>
<dbReference type="AlphaFoldDB" id="A0A1R1S6B5"/>
<feature type="domain" description="RDD" evidence="8">
    <location>
        <begin position="21"/>
        <end position="160"/>
    </location>
</feature>
<keyword evidence="5 7" id="KW-0472">Membrane</keyword>
<feature type="transmembrane region" description="Helical" evidence="7">
    <location>
        <begin position="118"/>
        <end position="143"/>
    </location>
</feature>
<keyword evidence="10" id="KW-1185">Reference proteome</keyword>
<evidence type="ECO:0000313" key="10">
    <source>
        <dbReference type="Proteomes" id="UP000186168"/>
    </source>
</evidence>
<evidence type="ECO:0000256" key="3">
    <source>
        <dbReference type="ARBA" id="ARBA00022692"/>
    </source>
</evidence>
<keyword evidence="2" id="KW-1003">Cell membrane</keyword>
<evidence type="ECO:0000256" key="4">
    <source>
        <dbReference type="ARBA" id="ARBA00022989"/>
    </source>
</evidence>
<evidence type="ECO:0000256" key="2">
    <source>
        <dbReference type="ARBA" id="ARBA00022475"/>
    </source>
</evidence>
<feature type="transmembrane region" description="Helical" evidence="7">
    <location>
        <begin position="67"/>
        <end position="86"/>
    </location>
</feature>
<evidence type="ECO:0000256" key="5">
    <source>
        <dbReference type="ARBA" id="ARBA00023136"/>
    </source>
</evidence>
<keyword evidence="4 7" id="KW-1133">Transmembrane helix</keyword>
<dbReference type="Pfam" id="PF06271">
    <property type="entry name" value="RDD"/>
    <property type="match status" value="1"/>
</dbReference>
<sequence>MTPDQLSYQHDTRPEGMPPPATPGQRFAARLVDTLILGVIWTVALTATGALAYAYDHPGEQDVAKVILALVITMAVYFVYEGVMLARSGQTLGKKALRIRVAMLSDGDVPHGQGWVRAVVYVLPGMLVPLVVGTVFWLVNVLWCTWDQPLRQCLHDKVAKTVVVAA</sequence>
<dbReference type="RefSeq" id="WP_065960047.1">
    <property type="nucleotide sequence ID" value="NZ_ASQP01000509.1"/>
</dbReference>